<dbReference type="OrthoDB" id="3792830at2759"/>
<dbReference type="PROSITE" id="PS50181">
    <property type="entry name" value="FBOX"/>
    <property type="match status" value="1"/>
</dbReference>
<evidence type="ECO:0000313" key="4">
    <source>
        <dbReference type="Proteomes" id="UP000799424"/>
    </source>
</evidence>
<dbReference type="Pfam" id="PF00646">
    <property type="entry name" value="F-box"/>
    <property type="match status" value="1"/>
</dbReference>
<protein>
    <recommendedName>
        <fullName evidence="2">F-box domain-containing protein</fullName>
    </recommendedName>
</protein>
<accession>A0A6A6ZL01</accession>
<dbReference type="InterPro" id="IPR036047">
    <property type="entry name" value="F-box-like_dom_sf"/>
</dbReference>
<feature type="domain" description="F-box" evidence="2">
    <location>
        <begin position="95"/>
        <end position="141"/>
    </location>
</feature>
<evidence type="ECO:0000313" key="3">
    <source>
        <dbReference type="EMBL" id="KAF2821558.1"/>
    </source>
</evidence>
<organism evidence="3 4">
    <name type="scientific">Ophiobolus disseminans</name>
    <dbReference type="NCBI Taxonomy" id="1469910"/>
    <lineage>
        <taxon>Eukaryota</taxon>
        <taxon>Fungi</taxon>
        <taxon>Dikarya</taxon>
        <taxon>Ascomycota</taxon>
        <taxon>Pezizomycotina</taxon>
        <taxon>Dothideomycetes</taxon>
        <taxon>Pleosporomycetidae</taxon>
        <taxon>Pleosporales</taxon>
        <taxon>Pleosporineae</taxon>
        <taxon>Phaeosphaeriaceae</taxon>
        <taxon>Ophiobolus</taxon>
    </lineage>
</organism>
<feature type="region of interest" description="Disordered" evidence="1">
    <location>
        <begin position="1"/>
        <end position="35"/>
    </location>
</feature>
<evidence type="ECO:0000256" key="1">
    <source>
        <dbReference type="SAM" id="MobiDB-lite"/>
    </source>
</evidence>
<dbReference type="AlphaFoldDB" id="A0A6A6ZL01"/>
<feature type="compositionally biased region" description="Low complexity" evidence="1">
    <location>
        <begin position="22"/>
        <end position="31"/>
    </location>
</feature>
<keyword evidence="4" id="KW-1185">Reference proteome</keyword>
<dbReference type="InterPro" id="IPR001810">
    <property type="entry name" value="F-box_dom"/>
</dbReference>
<gene>
    <name evidence="3" type="ORF">CC86DRAFT_470746</name>
</gene>
<dbReference type="EMBL" id="MU006237">
    <property type="protein sequence ID" value="KAF2821558.1"/>
    <property type="molecule type" value="Genomic_DNA"/>
</dbReference>
<name>A0A6A6ZL01_9PLEO</name>
<dbReference type="Proteomes" id="UP000799424">
    <property type="component" value="Unassembled WGS sequence"/>
</dbReference>
<sequence>MSPPNPSPQRSASPTPKPPPSSLITKTPSPTAFLHDTARSTTGISLGNSFTQPDREISSFRTYIPTNTLARHCSLDGHAAGQVISGNNLGPTPDLGTISILPIELQLGILNMLDVKSLLVVRRVNQRAMNTVSSMIEWKKIMAPAPNALRIAIGLRIHHTFTLKNLLDAISRSCCYNCGSETSALDMTNLQRSSLEYVKAILAEVDYKTTHQLPVCIALMRRVDALLDFVLKGMNEEFGRGDIVRLNLDGRVIDVEVPPMDPRTRGIWSDL</sequence>
<evidence type="ECO:0000259" key="2">
    <source>
        <dbReference type="PROSITE" id="PS50181"/>
    </source>
</evidence>
<proteinExistence type="predicted"/>
<dbReference type="SUPFAM" id="SSF81383">
    <property type="entry name" value="F-box domain"/>
    <property type="match status" value="1"/>
</dbReference>
<reference evidence="3" key="1">
    <citation type="journal article" date="2020" name="Stud. Mycol.">
        <title>101 Dothideomycetes genomes: a test case for predicting lifestyles and emergence of pathogens.</title>
        <authorList>
            <person name="Haridas S."/>
            <person name="Albert R."/>
            <person name="Binder M."/>
            <person name="Bloem J."/>
            <person name="Labutti K."/>
            <person name="Salamov A."/>
            <person name="Andreopoulos B."/>
            <person name="Baker S."/>
            <person name="Barry K."/>
            <person name="Bills G."/>
            <person name="Bluhm B."/>
            <person name="Cannon C."/>
            <person name="Castanera R."/>
            <person name="Culley D."/>
            <person name="Daum C."/>
            <person name="Ezra D."/>
            <person name="Gonzalez J."/>
            <person name="Henrissat B."/>
            <person name="Kuo A."/>
            <person name="Liang C."/>
            <person name="Lipzen A."/>
            <person name="Lutzoni F."/>
            <person name="Magnuson J."/>
            <person name="Mondo S."/>
            <person name="Nolan M."/>
            <person name="Ohm R."/>
            <person name="Pangilinan J."/>
            <person name="Park H.-J."/>
            <person name="Ramirez L."/>
            <person name="Alfaro M."/>
            <person name="Sun H."/>
            <person name="Tritt A."/>
            <person name="Yoshinaga Y."/>
            <person name="Zwiers L.-H."/>
            <person name="Turgeon B."/>
            <person name="Goodwin S."/>
            <person name="Spatafora J."/>
            <person name="Crous P."/>
            <person name="Grigoriev I."/>
        </authorList>
    </citation>
    <scope>NUCLEOTIDE SEQUENCE</scope>
    <source>
        <strain evidence="3">CBS 113818</strain>
    </source>
</reference>